<dbReference type="PRINTS" id="PR00081">
    <property type="entry name" value="GDHRDH"/>
</dbReference>
<name>A0A5A7MSU0_9PROT</name>
<dbReference type="PROSITE" id="PS00061">
    <property type="entry name" value="ADH_SHORT"/>
    <property type="match status" value="1"/>
</dbReference>
<dbReference type="RefSeq" id="WP_150000623.1">
    <property type="nucleotide sequence ID" value="NZ_BKCL01000005.1"/>
</dbReference>
<dbReference type="Gene3D" id="3.40.50.720">
    <property type="entry name" value="NAD(P)-binding Rossmann-like Domain"/>
    <property type="match status" value="1"/>
</dbReference>
<dbReference type="NCBIfam" id="NF009466">
    <property type="entry name" value="PRK12826.1-2"/>
    <property type="match status" value="1"/>
</dbReference>
<dbReference type="SUPFAM" id="SSF51735">
    <property type="entry name" value="NAD(P)-binding Rossmann-fold domains"/>
    <property type="match status" value="1"/>
</dbReference>
<dbReference type="PANTHER" id="PTHR42879:SF2">
    <property type="entry name" value="3-OXOACYL-[ACYL-CARRIER-PROTEIN] REDUCTASE FABG"/>
    <property type="match status" value="1"/>
</dbReference>
<comment type="caution">
    <text evidence="4">The sequence shown here is derived from an EMBL/GenBank/DDBJ whole genome shotgun (WGS) entry which is preliminary data.</text>
</comment>
<evidence type="ECO:0000259" key="3">
    <source>
        <dbReference type="SMART" id="SM00822"/>
    </source>
</evidence>
<organism evidence="4 5">
    <name type="scientific">Iodidimonas gelatinilytica</name>
    <dbReference type="NCBI Taxonomy" id="1236966"/>
    <lineage>
        <taxon>Bacteria</taxon>
        <taxon>Pseudomonadati</taxon>
        <taxon>Pseudomonadota</taxon>
        <taxon>Alphaproteobacteria</taxon>
        <taxon>Iodidimonadales</taxon>
        <taxon>Iodidimonadaceae</taxon>
        <taxon>Iodidimonas</taxon>
    </lineage>
</organism>
<dbReference type="InterPro" id="IPR020904">
    <property type="entry name" value="Sc_DH/Rdtase_CS"/>
</dbReference>
<dbReference type="GO" id="GO:0032787">
    <property type="term" value="P:monocarboxylic acid metabolic process"/>
    <property type="evidence" value="ECO:0007669"/>
    <property type="project" value="UniProtKB-ARBA"/>
</dbReference>
<dbReference type="PANTHER" id="PTHR42879">
    <property type="entry name" value="3-OXOACYL-(ACYL-CARRIER-PROTEIN) REDUCTASE"/>
    <property type="match status" value="1"/>
</dbReference>
<accession>A0A5A7MSU0</accession>
<dbReference type="CDD" id="cd05233">
    <property type="entry name" value="SDR_c"/>
    <property type="match status" value="1"/>
</dbReference>
<gene>
    <name evidence="4" type="ORF">JCM17844_19400</name>
</gene>
<dbReference type="Pfam" id="PF00106">
    <property type="entry name" value="adh_short"/>
    <property type="match status" value="1"/>
</dbReference>
<dbReference type="InterPro" id="IPR050259">
    <property type="entry name" value="SDR"/>
</dbReference>
<dbReference type="InterPro" id="IPR057326">
    <property type="entry name" value="KR_dom"/>
</dbReference>
<dbReference type="SMART" id="SM00822">
    <property type="entry name" value="PKS_KR"/>
    <property type="match status" value="1"/>
</dbReference>
<dbReference type="PRINTS" id="PR00080">
    <property type="entry name" value="SDRFAMILY"/>
</dbReference>
<feature type="domain" description="Ketoreductase" evidence="3">
    <location>
        <begin position="7"/>
        <end position="182"/>
    </location>
</feature>
<dbReference type="FunFam" id="3.40.50.720:FF:000084">
    <property type="entry name" value="Short-chain dehydrogenase reductase"/>
    <property type="match status" value="1"/>
</dbReference>
<protein>
    <submittedName>
        <fullName evidence="4">3-hydroxyacyl-CoA dehydrogenase</fullName>
    </submittedName>
</protein>
<evidence type="ECO:0000313" key="5">
    <source>
        <dbReference type="Proteomes" id="UP000322084"/>
    </source>
</evidence>
<dbReference type="AlphaFoldDB" id="A0A5A7MSU0"/>
<dbReference type="InterPro" id="IPR036291">
    <property type="entry name" value="NAD(P)-bd_dom_sf"/>
</dbReference>
<evidence type="ECO:0000256" key="1">
    <source>
        <dbReference type="ARBA" id="ARBA00006484"/>
    </source>
</evidence>
<sequence>MTDLARQHAVVTGGGTGIGKAIAKRLADAGAAITLMARDEERLQALASELPKAQAIAVDICDEAAVATAFEQAAKRFGPVTILVNNAGIAPSAPLSKTSFEMWRKVMAVNLDGVFLCSMAALAGMKEHGFGRIINIASTAGLKGYPYVSAYVAAKHGVIGLTRAMALELARTSITVNSICPGFTDTDIVRRSVDIIMKKTGRTETEALAELAKDNPQKRLITPDEIAAQALWLCSSDAGSITGQALAIAGGEVM</sequence>
<proteinExistence type="inferred from homology"/>
<evidence type="ECO:0000313" key="4">
    <source>
        <dbReference type="EMBL" id="GEQ98303.1"/>
    </source>
</evidence>
<reference evidence="4 5" key="1">
    <citation type="submission" date="2019-09" db="EMBL/GenBank/DDBJ databases">
        <title>NBRP : Genome information of microbial organism related human and environment.</title>
        <authorList>
            <person name="Hattori M."/>
            <person name="Oshima K."/>
            <person name="Inaba H."/>
            <person name="Suda W."/>
            <person name="Sakamoto M."/>
            <person name="Iino T."/>
            <person name="Kitahara M."/>
            <person name="Oshida Y."/>
            <person name="Iida T."/>
            <person name="Kudo T."/>
            <person name="Itoh T."/>
            <person name="Ohkuma M."/>
        </authorList>
    </citation>
    <scope>NUCLEOTIDE SEQUENCE [LARGE SCALE GENOMIC DNA]</scope>
    <source>
        <strain evidence="4 5">Hi-2</strain>
    </source>
</reference>
<dbReference type="EMBL" id="BKCL01000005">
    <property type="protein sequence ID" value="GEQ98303.1"/>
    <property type="molecule type" value="Genomic_DNA"/>
</dbReference>
<dbReference type="InterPro" id="IPR002347">
    <property type="entry name" value="SDR_fam"/>
</dbReference>
<evidence type="ECO:0000256" key="2">
    <source>
        <dbReference type="RuleBase" id="RU000363"/>
    </source>
</evidence>
<comment type="similarity">
    <text evidence="1 2">Belongs to the short-chain dehydrogenases/reductases (SDR) family.</text>
</comment>
<dbReference type="Proteomes" id="UP000322084">
    <property type="component" value="Unassembled WGS sequence"/>
</dbReference>